<dbReference type="AlphaFoldDB" id="A0A3M7QSE1"/>
<name>A0A3M7QSE1_BRAPC</name>
<dbReference type="Proteomes" id="UP000276133">
    <property type="component" value="Unassembled WGS sequence"/>
</dbReference>
<dbReference type="EMBL" id="REGN01005278">
    <property type="protein sequence ID" value="RNA14014.1"/>
    <property type="molecule type" value="Genomic_DNA"/>
</dbReference>
<comment type="caution">
    <text evidence="1">The sequence shown here is derived from an EMBL/GenBank/DDBJ whole genome shotgun (WGS) entry which is preliminary data.</text>
</comment>
<evidence type="ECO:0000313" key="1">
    <source>
        <dbReference type="EMBL" id="RNA14014.1"/>
    </source>
</evidence>
<keyword evidence="2" id="KW-1185">Reference proteome</keyword>
<proteinExistence type="predicted"/>
<evidence type="ECO:0000313" key="2">
    <source>
        <dbReference type="Proteomes" id="UP000276133"/>
    </source>
</evidence>
<accession>A0A3M7QSE1</accession>
<reference evidence="1 2" key="1">
    <citation type="journal article" date="2018" name="Sci. Rep.">
        <title>Genomic signatures of local adaptation to the degree of environmental predictability in rotifers.</title>
        <authorList>
            <person name="Franch-Gras L."/>
            <person name="Hahn C."/>
            <person name="Garcia-Roger E.M."/>
            <person name="Carmona M.J."/>
            <person name="Serra M."/>
            <person name="Gomez A."/>
        </authorList>
    </citation>
    <scope>NUCLEOTIDE SEQUENCE [LARGE SCALE GENOMIC DNA]</scope>
    <source>
        <strain evidence="1">HYR1</strain>
    </source>
</reference>
<sequence length="141" mass="16621">MPQTIFFFKYSYKYECADLEFIFVRFKPLHLNIYLFFIYNKSSKNFITIRDILYIFNYKNTFKLVGRRPSLAGPNAANLAVRPAAKNLGRDFDRPNQRPTAKCTAKLKTDSHIGGQTRSAAKNFREKKRTIFKYFIQISRL</sequence>
<protein>
    <submittedName>
        <fullName evidence="1">Uncharacterized protein</fullName>
    </submittedName>
</protein>
<gene>
    <name evidence="1" type="ORF">BpHYR1_035941</name>
</gene>
<organism evidence="1 2">
    <name type="scientific">Brachionus plicatilis</name>
    <name type="common">Marine rotifer</name>
    <name type="synonym">Brachionus muelleri</name>
    <dbReference type="NCBI Taxonomy" id="10195"/>
    <lineage>
        <taxon>Eukaryota</taxon>
        <taxon>Metazoa</taxon>
        <taxon>Spiralia</taxon>
        <taxon>Gnathifera</taxon>
        <taxon>Rotifera</taxon>
        <taxon>Eurotatoria</taxon>
        <taxon>Monogononta</taxon>
        <taxon>Pseudotrocha</taxon>
        <taxon>Ploima</taxon>
        <taxon>Brachionidae</taxon>
        <taxon>Brachionus</taxon>
    </lineage>
</organism>